<dbReference type="GeneTree" id="ENSGT01150000286994"/>
<dbReference type="FunFam" id="3.15.20.10:FF:000001">
    <property type="entry name" value="Phospholipid transfer protein"/>
    <property type="match status" value="1"/>
</dbReference>
<dbReference type="Gene3D" id="3.15.10.10">
    <property type="entry name" value="Bactericidal permeability-increasing protein, domain 1"/>
    <property type="match status" value="1"/>
</dbReference>
<evidence type="ECO:0000256" key="2">
    <source>
        <dbReference type="ARBA" id="ARBA00007292"/>
    </source>
</evidence>
<evidence type="ECO:0000259" key="15">
    <source>
        <dbReference type="SMART" id="SM00328"/>
    </source>
</evidence>
<dbReference type="PANTHER" id="PTHR10504:SF84">
    <property type="entry name" value="BACTERICIDAL PERMEABILITY-INCREASING PROTEIN"/>
    <property type="match status" value="1"/>
</dbReference>
<evidence type="ECO:0000313" key="17">
    <source>
        <dbReference type="Ensembl" id="ENSPREP00000025737.1"/>
    </source>
</evidence>
<dbReference type="SMART" id="SM00328">
    <property type="entry name" value="BPI1"/>
    <property type="match status" value="1"/>
</dbReference>
<evidence type="ECO:0000256" key="3">
    <source>
        <dbReference type="ARBA" id="ARBA00017827"/>
    </source>
</evidence>
<evidence type="ECO:0000256" key="11">
    <source>
        <dbReference type="ARBA" id="ARBA00025943"/>
    </source>
</evidence>
<dbReference type="InterPro" id="IPR001124">
    <property type="entry name" value="Lipid-bd_serum_glycop_C"/>
</dbReference>
<dbReference type="SUPFAM" id="SSF55394">
    <property type="entry name" value="Bactericidal permeability-increasing protein, BPI"/>
    <property type="match status" value="2"/>
</dbReference>
<dbReference type="InterPro" id="IPR017943">
    <property type="entry name" value="Bactericidal_perm-incr_a/b_dom"/>
</dbReference>
<protein>
    <recommendedName>
        <fullName evidence="3 13">Bactericidal permeability-increasing protein</fullName>
        <shortName evidence="13">BPI</shortName>
    </recommendedName>
</protein>
<comment type="subunit">
    <text evidence="11 13">Monomer. Homodimer; disulfide-linked.</text>
</comment>
<dbReference type="Pfam" id="PF01273">
    <property type="entry name" value="LBP_BPI_CETP"/>
    <property type="match status" value="1"/>
</dbReference>
<dbReference type="Proteomes" id="UP000242638">
    <property type="component" value="Unassembled WGS sequence"/>
</dbReference>
<reference evidence="17" key="2">
    <citation type="submission" date="2025-08" db="UniProtKB">
        <authorList>
            <consortium name="Ensembl"/>
        </authorList>
    </citation>
    <scope>IDENTIFICATION</scope>
    <source>
        <strain evidence="17">Guanapo</strain>
    </source>
</reference>
<reference evidence="17" key="3">
    <citation type="submission" date="2025-09" db="UniProtKB">
        <authorList>
            <consortium name="Ensembl"/>
        </authorList>
    </citation>
    <scope>IDENTIFICATION</scope>
    <source>
        <strain evidence="17">Guanapo</strain>
    </source>
</reference>
<dbReference type="Gene3D" id="3.15.20.10">
    <property type="entry name" value="Bactericidal permeability-increasing protein, domain 2"/>
    <property type="match status" value="1"/>
</dbReference>
<dbReference type="Bgee" id="ENSPREG00000017359">
    <property type="expression patterns" value="Expressed in caudal fin and 1 other cell type or tissue"/>
</dbReference>
<evidence type="ECO:0000259" key="16">
    <source>
        <dbReference type="SMART" id="SM00329"/>
    </source>
</evidence>
<feature type="signal peptide" evidence="14">
    <location>
        <begin position="1"/>
        <end position="19"/>
    </location>
</feature>
<evidence type="ECO:0000256" key="12">
    <source>
        <dbReference type="PIRSR" id="PIRSR002417-50"/>
    </source>
</evidence>
<dbReference type="GO" id="GO:0008289">
    <property type="term" value="F:lipid binding"/>
    <property type="evidence" value="ECO:0007669"/>
    <property type="project" value="InterPro"/>
</dbReference>
<dbReference type="OMA" id="WKARKRF"/>
<evidence type="ECO:0000256" key="10">
    <source>
        <dbReference type="ARBA" id="ARBA00023180"/>
    </source>
</evidence>
<dbReference type="InterPro" id="IPR030675">
    <property type="entry name" value="BPI/LBP"/>
</dbReference>
<proteinExistence type="inferred from homology"/>
<evidence type="ECO:0000313" key="18">
    <source>
        <dbReference type="Proteomes" id="UP000242638"/>
    </source>
</evidence>
<evidence type="ECO:0000256" key="14">
    <source>
        <dbReference type="SAM" id="SignalP"/>
    </source>
</evidence>
<dbReference type="Pfam" id="PF02886">
    <property type="entry name" value="LBP_BPI_CETP_C"/>
    <property type="match status" value="1"/>
</dbReference>
<comment type="domain">
    <text evidence="13">The N-terminal region may be exposed to the interior of the granule, whereas the C-terminal portion may be embedded in the membrane. During phagocytosis and degranulation, proteases may be released and activated and cleave BPI at the junction of the N- and C-terminal portions of the molecule, providing controlled release of the N-terminal antibacterial fragment when bacteria are ingested.</text>
</comment>
<evidence type="ECO:0000256" key="13">
    <source>
        <dbReference type="RuleBase" id="RU369039"/>
    </source>
</evidence>
<feature type="disulfide bond" evidence="12">
    <location>
        <begin position="154"/>
        <end position="193"/>
    </location>
</feature>
<keyword evidence="10 13" id="KW-0325">Glycoprotein</keyword>
<dbReference type="CDD" id="cd00025">
    <property type="entry name" value="BPI1"/>
    <property type="match status" value="1"/>
</dbReference>
<keyword evidence="7 13" id="KW-0391">Immunity</keyword>
<keyword evidence="9 12" id="KW-1015">Disulfide bond</keyword>
<evidence type="ECO:0000256" key="6">
    <source>
        <dbReference type="ARBA" id="ARBA00022588"/>
    </source>
</evidence>
<dbReference type="PIRSF" id="PIRSF002417">
    <property type="entry name" value="Lipid_binding_protein"/>
    <property type="match status" value="1"/>
</dbReference>
<dbReference type="InterPro" id="IPR017942">
    <property type="entry name" value="Lipid-bd_serum_glycop_N"/>
</dbReference>
<comment type="domain">
    <text evidence="13">The N- and C-terminal barrels adopt an identical fold despite having only 13% of conserved residues.</text>
</comment>
<evidence type="ECO:0000256" key="4">
    <source>
        <dbReference type="ARBA" id="ARBA00022525"/>
    </source>
</evidence>
<keyword evidence="8 13" id="KW-0044">Antibiotic</keyword>
<comment type="subcellular location">
    <subcellularLocation>
        <location evidence="1 13">Secreted</location>
    </subcellularLocation>
</comment>
<dbReference type="GO" id="GO:0050829">
    <property type="term" value="P:defense response to Gram-negative bacterium"/>
    <property type="evidence" value="ECO:0007669"/>
    <property type="project" value="UniProtKB-UniRule"/>
</dbReference>
<dbReference type="InterPro" id="IPR032942">
    <property type="entry name" value="BPI/LBP/Plunc"/>
</dbReference>
<name>A0A3P9PV02_POERE</name>
<organism evidence="17 18">
    <name type="scientific">Poecilia reticulata</name>
    <name type="common">Guppy</name>
    <name type="synonym">Acanthophacelus reticulatus</name>
    <dbReference type="NCBI Taxonomy" id="8081"/>
    <lineage>
        <taxon>Eukaryota</taxon>
        <taxon>Metazoa</taxon>
        <taxon>Chordata</taxon>
        <taxon>Craniata</taxon>
        <taxon>Vertebrata</taxon>
        <taxon>Euteleostomi</taxon>
        <taxon>Actinopterygii</taxon>
        <taxon>Neopterygii</taxon>
        <taxon>Teleostei</taxon>
        <taxon>Neoteleostei</taxon>
        <taxon>Acanthomorphata</taxon>
        <taxon>Ovalentaria</taxon>
        <taxon>Atherinomorphae</taxon>
        <taxon>Cyprinodontiformes</taxon>
        <taxon>Poeciliidae</taxon>
        <taxon>Poeciliinae</taxon>
        <taxon>Poecilia</taxon>
    </lineage>
</organism>
<evidence type="ECO:0000256" key="9">
    <source>
        <dbReference type="ARBA" id="ARBA00023157"/>
    </source>
</evidence>
<evidence type="ECO:0000256" key="1">
    <source>
        <dbReference type="ARBA" id="ARBA00004613"/>
    </source>
</evidence>
<feature type="domain" description="Lipid-binding serum glycoprotein N-terminal" evidence="15">
    <location>
        <begin position="27"/>
        <end position="250"/>
    </location>
</feature>
<keyword evidence="6 13" id="KW-0399">Innate immunity</keyword>
<dbReference type="PANTHER" id="PTHR10504">
    <property type="entry name" value="BACTERICIDAL PERMEABILITY-INCREASING BPI PROTEIN-RELATED"/>
    <property type="match status" value="1"/>
</dbReference>
<reference evidence="18" key="1">
    <citation type="submission" date="2013-11" db="EMBL/GenBank/DDBJ databases">
        <title>The genomic landscape of the Guanapo guppy.</title>
        <authorList>
            <person name="Kuenstner A."/>
            <person name="Dreyer C."/>
        </authorList>
    </citation>
    <scope>NUCLEOTIDE SEQUENCE</scope>
    <source>
        <strain evidence="18">Guanapo</strain>
    </source>
</reference>
<dbReference type="SMART" id="SM00329">
    <property type="entry name" value="BPI2"/>
    <property type="match status" value="1"/>
</dbReference>
<sequence length="486" mass="52732">MSALSLLLVLLSVASTTLSVNPGVTVRLTDKGLQYGKQLGIAAMQEKLKSIQIPDFSGSERVSPIGKVKYSLSNIRLVNVGLPSSAVTLVPGTGVRLTIGNAFMNLHGNWRVKYLRIIKDSGSFDVNVNGLTISTTIVVKSDATGRPVVSNTNCVANVASAKVKFHGGASWLYNLFSKFINKALRNALQKQICPLVDKTVTGLNPKLQTLNVLAKVDKYAEIEYSMVSSPVISQSSLDLNLKGQFYNIGKHQEPPFIPAAFSLPSQNNNMLYMALSAFTANSAGFVYNKAGVLSLYITDDMVPKGSPFRLNTKTFGVFIPQIAKQYPGLMMKLLVRAEKSPTITFQPNNATAVVTATVTAYAIQPNGTLSPLFVLNLESSVSADVYVRGLNIAGRLNLNQMKLSVGTSYVGQFQVGVLDSVLQMVLKVIVIPIVNVQLDKGYPLPALGKMNLVNPQLQIMKVRDVIFSVLTLAEIRIRFYISVETH</sequence>
<feature type="domain" description="Lipid-binding serum glycoprotein C-terminal" evidence="16">
    <location>
        <begin position="265"/>
        <end position="469"/>
    </location>
</feature>
<dbReference type="FunFam" id="3.15.10.10:FF:000001">
    <property type="entry name" value="phospholipid transfer protein-like"/>
    <property type="match status" value="1"/>
</dbReference>
<dbReference type="GO" id="GO:0005615">
    <property type="term" value="C:extracellular space"/>
    <property type="evidence" value="ECO:0007669"/>
    <property type="project" value="UniProtKB-UniRule"/>
</dbReference>
<dbReference type="AlphaFoldDB" id="A0A3P9PV02"/>
<dbReference type="Ensembl" id="ENSPRET00000025993.1">
    <property type="protein sequence ID" value="ENSPREP00000025737.1"/>
    <property type="gene ID" value="ENSPREG00000017359.1"/>
</dbReference>
<evidence type="ECO:0000256" key="7">
    <source>
        <dbReference type="ARBA" id="ARBA00022859"/>
    </source>
</evidence>
<evidence type="ECO:0000256" key="5">
    <source>
        <dbReference type="ARBA" id="ARBA00022529"/>
    </source>
</evidence>
<keyword evidence="18" id="KW-1185">Reference proteome</keyword>
<keyword evidence="13 14" id="KW-0732">Signal</keyword>
<feature type="chain" id="PRO_5017983621" description="Bactericidal permeability-increasing protein" evidence="14">
    <location>
        <begin position="20"/>
        <end position="486"/>
    </location>
</feature>
<dbReference type="STRING" id="8081.ENSPREP00000025737"/>
<comment type="similarity">
    <text evidence="2">Belongs to the BPI/LBP/Plunc superfamily. BPI/LBP family.</text>
</comment>
<dbReference type="GO" id="GO:0045087">
    <property type="term" value="P:innate immune response"/>
    <property type="evidence" value="ECO:0007669"/>
    <property type="project" value="UniProtKB-UniRule"/>
</dbReference>
<keyword evidence="4 13" id="KW-0964">Secreted</keyword>
<evidence type="ECO:0000256" key="8">
    <source>
        <dbReference type="ARBA" id="ARBA00023022"/>
    </source>
</evidence>
<accession>A0A3P9PV02</accession>
<comment type="function">
    <text evidence="13">The cytotoxic action of BPI is limited to many species of Gram-negative bacteria; this specificity may be explained by a strong affinity of the very basic N-terminal half for the negatively charged lipopolysaccharides that are unique to the Gram-negative bacterial outer envelope.</text>
</comment>
<keyword evidence="5 13" id="KW-0929">Antimicrobial</keyword>